<dbReference type="OrthoDB" id="2437458at2759"/>
<sequence>MVQSFENSLKSANHTTYRISLLSSSRPEPRDTSRLNLSFGERLSRSILMIVAISRIMWVVSGQREHMSGGYGRARDGGDRRNVTESVAENNRQCDHELLQRSETNRRRSTHLWISG</sequence>
<keyword evidence="2" id="KW-1185">Reference proteome</keyword>
<accession>A0A6A7B4N5</accession>
<organism evidence="1 2">
    <name type="scientific">Plenodomus tracheiphilus IPT5</name>
    <dbReference type="NCBI Taxonomy" id="1408161"/>
    <lineage>
        <taxon>Eukaryota</taxon>
        <taxon>Fungi</taxon>
        <taxon>Dikarya</taxon>
        <taxon>Ascomycota</taxon>
        <taxon>Pezizomycotina</taxon>
        <taxon>Dothideomycetes</taxon>
        <taxon>Pleosporomycetidae</taxon>
        <taxon>Pleosporales</taxon>
        <taxon>Pleosporineae</taxon>
        <taxon>Leptosphaeriaceae</taxon>
        <taxon>Plenodomus</taxon>
    </lineage>
</organism>
<dbReference type="AlphaFoldDB" id="A0A6A7B4N5"/>
<dbReference type="AntiFam" id="ANF00034">
    <property type="entry name" value="Antisense to 5.8S rRNA"/>
</dbReference>
<gene>
    <name evidence="1" type="ORF">T440DRAFT_479170</name>
</gene>
<evidence type="ECO:0000313" key="1">
    <source>
        <dbReference type="EMBL" id="KAF2850471.1"/>
    </source>
</evidence>
<dbReference type="EMBL" id="MU006306">
    <property type="protein sequence ID" value="KAF2850471.1"/>
    <property type="molecule type" value="Genomic_DNA"/>
</dbReference>
<protein>
    <submittedName>
        <fullName evidence="1">Uncharacterized protein</fullName>
    </submittedName>
</protein>
<reference evidence="1" key="1">
    <citation type="submission" date="2020-01" db="EMBL/GenBank/DDBJ databases">
        <authorList>
            <consortium name="DOE Joint Genome Institute"/>
            <person name="Haridas S."/>
            <person name="Albert R."/>
            <person name="Binder M."/>
            <person name="Bloem J."/>
            <person name="Labutti K."/>
            <person name="Salamov A."/>
            <person name="Andreopoulos B."/>
            <person name="Baker S.E."/>
            <person name="Barry K."/>
            <person name="Bills G."/>
            <person name="Bluhm B.H."/>
            <person name="Cannon C."/>
            <person name="Castanera R."/>
            <person name="Culley D.E."/>
            <person name="Daum C."/>
            <person name="Ezra D."/>
            <person name="Gonzalez J.B."/>
            <person name="Henrissat B."/>
            <person name="Kuo A."/>
            <person name="Liang C."/>
            <person name="Lipzen A."/>
            <person name="Lutzoni F."/>
            <person name="Magnuson J."/>
            <person name="Mondo S."/>
            <person name="Nolan M."/>
            <person name="Ohm R."/>
            <person name="Pangilinan J."/>
            <person name="Park H.-J."/>
            <person name="Ramirez L."/>
            <person name="Alfaro M."/>
            <person name="Sun H."/>
            <person name="Tritt A."/>
            <person name="Yoshinaga Y."/>
            <person name="Zwiers L.-H."/>
            <person name="Turgeon B.G."/>
            <person name="Goodwin S.B."/>
            <person name="Spatafora J.W."/>
            <person name="Crous P.W."/>
            <person name="Grigoriev I.V."/>
        </authorList>
    </citation>
    <scope>NUCLEOTIDE SEQUENCE</scope>
    <source>
        <strain evidence="1">IPT5</strain>
    </source>
</reference>
<proteinExistence type="predicted"/>
<dbReference type="Proteomes" id="UP000799423">
    <property type="component" value="Unassembled WGS sequence"/>
</dbReference>
<name>A0A6A7B4N5_9PLEO</name>
<evidence type="ECO:0000313" key="2">
    <source>
        <dbReference type="Proteomes" id="UP000799423"/>
    </source>
</evidence>